<dbReference type="InterPro" id="IPR007412">
    <property type="entry name" value="FlgM"/>
</dbReference>
<evidence type="ECO:0000259" key="10">
    <source>
        <dbReference type="Pfam" id="PF04316"/>
    </source>
</evidence>
<dbReference type="GO" id="GO:0045892">
    <property type="term" value="P:negative regulation of DNA-templated transcription"/>
    <property type="evidence" value="ECO:0007669"/>
    <property type="project" value="InterPro"/>
</dbReference>
<evidence type="ECO:0000313" key="12">
    <source>
        <dbReference type="Proteomes" id="UP000465712"/>
    </source>
</evidence>
<keyword evidence="3" id="KW-0678">Repressor</keyword>
<dbReference type="InterPro" id="IPR035890">
    <property type="entry name" value="Anti-sigma-28_factor_FlgM_sf"/>
</dbReference>
<proteinExistence type="inferred from homology"/>
<keyword evidence="5" id="KW-0805">Transcription regulation</keyword>
<keyword evidence="11" id="KW-0282">Flagellum</keyword>
<comment type="caution">
    <text evidence="11">The sequence shown here is derived from an EMBL/GenBank/DDBJ whole genome shotgun (WGS) entry which is preliminary data.</text>
</comment>
<dbReference type="SUPFAM" id="SSF101498">
    <property type="entry name" value="Anti-sigma factor FlgM"/>
    <property type="match status" value="1"/>
</dbReference>
<reference evidence="11 12" key="1">
    <citation type="submission" date="2017-05" db="EMBL/GenBank/DDBJ databases">
        <title>High clonality and local adaptation shapes Vibrionaceae linages within an endangered oasis.</title>
        <authorList>
            <person name="Vazquez-Rosas-Landa M."/>
        </authorList>
    </citation>
    <scope>NUCLEOTIDE SEQUENCE [LARGE SCALE GENOMIC DNA]</scope>
    <source>
        <strain evidence="11 12">P46_P4S1P180</strain>
    </source>
</reference>
<dbReference type="InterPro" id="IPR031316">
    <property type="entry name" value="FlgM_C"/>
</dbReference>
<gene>
    <name evidence="11" type="primary">flgM</name>
    <name evidence="11" type="ORF">CAG72_09160</name>
</gene>
<keyword evidence="11" id="KW-0966">Cell projection</keyword>
<dbReference type="GO" id="GO:0044781">
    <property type="term" value="P:bacterial-type flagellum organization"/>
    <property type="evidence" value="ECO:0007669"/>
    <property type="project" value="UniProtKB-KW"/>
</dbReference>
<sequence>MASIDSLRSGQLLSNLRNSSSTNNTQGRTEAREESSGHTPRDAVSLSSQARAVGQIHQQLAAEPSFDRNKVESIKNAISNGSYQVDADRLASNMLRFEDELRGL</sequence>
<protein>
    <recommendedName>
        <fullName evidence="2">Negative regulator of flagellin synthesis</fullName>
    </recommendedName>
    <alternativeName>
        <fullName evidence="8">Anti-sigma-28 factor</fullName>
    </alternativeName>
</protein>
<keyword evidence="11" id="KW-0969">Cilium</keyword>
<dbReference type="RefSeq" id="WP_161444418.1">
    <property type="nucleotide sequence ID" value="NZ_WXWV01000142.1"/>
</dbReference>
<evidence type="ECO:0000256" key="2">
    <source>
        <dbReference type="ARBA" id="ARBA00017823"/>
    </source>
</evidence>
<comment type="similarity">
    <text evidence="1">Belongs to the FlgM family.</text>
</comment>
<dbReference type="AlphaFoldDB" id="A0A7X5AZ27"/>
<dbReference type="EMBL" id="WXWW01000144">
    <property type="protein sequence ID" value="NAW65385.1"/>
    <property type="molecule type" value="Genomic_DNA"/>
</dbReference>
<comment type="function">
    <text evidence="7">Responsible for the coupling of flagellin expression to flagellar assembly by preventing expression of the flagellin genes when a component of the middle class of proteins is defective. It negatively regulates flagellar genes by inhibiting the activity of FliA by directly binding to FliA.</text>
</comment>
<evidence type="ECO:0000256" key="9">
    <source>
        <dbReference type="SAM" id="MobiDB-lite"/>
    </source>
</evidence>
<feature type="compositionally biased region" description="Low complexity" evidence="9">
    <location>
        <begin position="1"/>
        <end position="26"/>
    </location>
</feature>
<evidence type="ECO:0000256" key="7">
    <source>
        <dbReference type="ARBA" id="ARBA00024739"/>
    </source>
</evidence>
<evidence type="ECO:0000313" key="11">
    <source>
        <dbReference type="EMBL" id="NAW65385.1"/>
    </source>
</evidence>
<evidence type="ECO:0000256" key="1">
    <source>
        <dbReference type="ARBA" id="ARBA00005322"/>
    </source>
</evidence>
<accession>A0A7X5AZ27</accession>
<feature type="domain" description="Anti-sigma-28 factor FlgM C-terminal" evidence="10">
    <location>
        <begin position="42"/>
        <end position="95"/>
    </location>
</feature>
<name>A0A7X5AZ27_9GAMM</name>
<keyword evidence="6" id="KW-0804">Transcription</keyword>
<evidence type="ECO:0000256" key="3">
    <source>
        <dbReference type="ARBA" id="ARBA00022491"/>
    </source>
</evidence>
<organism evidence="11 12">
    <name type="scientific">Photobacterium halotolerans</name>
    <dbReference type="NCBI Taxonomy" id="265726"/>
    <lineage>
        <taxon>Bacteria</taxon>
        <taxon>Pseudomonadati</taxon>
        <taxon>Pseudomonadota</taxon>
        <taxon>Gammaproteobacteria</taxon>
        <taxon>Vibrionales</taxon>
        <taxon>Vibrionaceae</taxon>
        <taxon>Photobacterium</taxon>
    </lineage>
</organism>
<evidence type="ECO:0000256" key="8">
    <source>
        <dbReference type="ARBA" id="ARBA00030117"/>
    </source>
</evidence>
<evidence type="ECO:0000256" key="6">
    <source>
        <dbReference type="ARBA" id="ARBA00023163"/>
    </source>
</evidence>
<dbReference type="Pfam" id="PF04316">
    <property type="entry name" value="FlgM"/>
    <property type="match status" value="1"/>
</dbReference>
<feature type="compositionally biased region" description="Basic and acidic residues" evidence="9">
    <location>
        <begin position="29"/>
        <end position="41"/>
    </location>
</feature>
<evidence type="ECO:0000256" key="4">
    <source>
        <dbReference type="ARBA" id="ARBA00022795"/>
    </source>
</evidence>
<evidence type="ECO:0000256" key="5">
    <source>
        <dbReference type="ARBA" id="ARBA00023015"/>
    </source>
</evidence>
<dbReference type="Proteomes" id="UP000465712">
    <property type="component" value="Unassembled WGS sequence"/>
</dbReference>
<feature type="region of interest" description="Disordered" evidence="9">
    <location>
        <begin position="1"/>
        <end position="68"/>
    </location>
</feature>
<dbReference type="NCBIfam" id="TIGR03824">
    <property type="entry name" value="FlgM_jcvi"/>
    <property type="match status" value="1"/>
</dbReference>
<keyword evidence="4" id="KW-1005">Bacterial flagellum biogenesis</keyword>